<sequence>QVSWVRHRDLHILTVGRYTYTTDQRYLPIHLEGSDDWNLQIKYPQKKDAGIYECQVSTEPKISTFVNLNVVDFLEELPPAPTKPPVRRTKSNPGG</sequence>
<dbReference type="OMA" id="HEPHTED"/>
<dbReference type="PhylomeDB" id="T1JI13"/>
<protein>
    <recommendedName>
        <fullName evidence="1">Ig-like domain-containing protein</fullName>
    </recommendedName>
</protein>
<dbReference type="Proteomes" id="UP000014500">
    <property type="component" value="Unassembled WGS sequence"/>
</dbReference>
<proteinExistence type="predicted"/>
<keyword evidence="3" id="KW-1185">Reference proteome</keyword>
<dbReference type="SUPFAM" id="SSF48726">
    <property type="entry name" value="Immunoglobulin"/>
    <property type="match status" value="1"/>
</dbReference>
<dbReference type="PROSITE" id="PS50835">
    <property type="entry name" value="IG_LIKE"/>
    <property type="match status" value="1"/>
</dbReference>
<feature type="domain" description="Ig-like" evidence="1">
    <location>
        <begin position="1"/>
        <end position="64"/>
    </location>
</feature>
<evidence type="ECO:0000313" key="3">
    <source>
        <dbReference type="Proteomes" id="UP000014500"/>
    </source>
</evidence>
<reference evidence="3" key="1">
    <citation type="submission" date="2011-05" db="EMBL/GenBank/DDBJ databases">
        <authorList>
            <person name="Richards S.R."/>
            <person name="Qu J."/>
            <person name="Jiang H."/>
            <person name="Jhangiani S.N."/>
            <person name="Agravi P."/>
            <person name="Goodspeed R."/>
            <person name="Gross S."/>
            <person name="Mandapat C."/>
            <person name="Jackson L."/>
            <person name="Mathew T."/>
            <person name="Pu L."/>
            <person name="Thornton R."/>
            <person name="Saada N."/>
            <person name="Wilczek-Boney K.B."/>
            <person name="Lee S."/>
            <person name="Kovar C."/>
            <person name="Wu Y."/>
            <person name="Scherer S.E."/>
            <person name="Worley K.C."/>
            <person name="Muzny D.M."/>
            <person name="Gibbs R."/>
        </authorList>
    </citation>
    <scope>NUCLEOTIDE SEQUENCE</scope>
    <source>
        <strain evidence="3">Brora</strain>
    </source>
</reference>
<evidence type="ECO:0000313" key="2">
    <source>
        <dbReference type="EnsemblMetazoa" id="SMAR013494-PA"/>
    </source>
</evidence>
<dbReference type="AlphaFoldDB" id="T1JI13"/>
<dbReference type="STRING" id="126957.T1JI13"/>
<dbReference type="InterPro" id="IPR036179">
    <property type="entry name" value="Ig-like_dom_sf"/>
</dbReference>
<reference evidence="2" key="2">
    <citation type="submission" date="2015-02" db="UniProtKB">
        <authorList>
            <consortium name="EnsemblMetazoa"/>
        </authorList>
    </citation>
    <scope>IDENTIFICATION</scope>
</reference>
<dbReference type="InterPro" id="IPR037448">
    <property type="entry name" value="Zig-8"/>
</dbReference>
<accession>T1JI13</accession>
<dbReference type="Gene3D" id="2.60.40.10">
    <property type="entry name" value="Immunoglobulins"/>
    <property type="match status" value="1"/>
</dbReference>
<dbReference type="GO" id="GO:0032589">
    <property type="term" value="C:neuron projection membrane"/>
    <property type="evidence" value="ECO:0007669"/>
    <property type="project" value="TreeGrafter"/>
</dbReference>
<dbReference type="GO" id="GO:0050808">
    <property type="term" value="P:synapse organization"/>
    <property type="evidence" value="ECO:0007669"/>
    <property type="project" value="TreeGrafter"/>
</dbReference>
<evidence type="ECO:0000259" key="1">
    <source>
        <dbReference type="PROSITE" id="PS50835"/>
    </source>
</evidence>
<dbReference type="HOGENOM" id="CLU_168504_0_0_1"/>
<dbReference type="EnsemblMetazoa" id="SMAR013494-RA">
    <property type="protein sequence ID" value="SMAR013494-PA"/>
    <property type="gene ID" value="SMAR013494"/>
</dbReference>
<name>T1JI13_STRMM</name>
<dbReference type="PANTHER" id="PTHR23279">
    <property type="entry name" value="DEFECTIVE PROBOSCIS EXTENSION RESPONSE DPR -RELATED"/>
    <property type="match status" value="1"/>
</dbReference>
<organism evidence="2 3">
    <name type="scientific">Strigamia maritima</name>
    <name type="common">European centipede</name>
    <name type="synonym">Geophilus maritimus</name>
    <dbReference type="NCBI Taxonomy" id="126957"/>
    <lineage>
        <taxon>Eukaryota</taxon>
        <taxon>Metazoa</taxon>
        <taxon>Ecdysozoa</taxon>
        <taxon>Arthropoda</taxon>
        <taxon>Myriapoda</taxon>
        <taxon>Chilopoda</taxon>
        <taxon>Pleurostigmophora</taxon>
        <taxon>Geophilomorpha</taxon>
        <taxon>Linotaeniidae</taxon>
        <taxon>Strigamia</taxon>
    </lineage>
</organism>
<dbReference type="PANTHER" id="PTHR23279:SF36">
    <property type="entry name" value="DEFECTIVE PROBOSCIS EXTENSION RESPONSE 9, ISOFORM A"/>
    <property type="match status" value="1"/>
</dbReference>
<dbReference type="eggNOG" id="KOG3510">
    <property type="taxonomic scope" value="Eukaryota"/>
</dbReference>
<dbReference type="InterPro" id="IPR013783">
    <property type="entry name" value="Ig-like_fold"/>
</dbReference>
<dbReference type="InterPro" id="IPR007110">
    <property type="entry name" value="Ig-like_dom"/>
</dbReference>
<dbReference type="EMBL" id="JH432114">
    <property type="status" value="NOT_ANNOTATED_CDS"/>
    <property type="molecule type" value="Genomic_DNA"/>
</dbReference>